<keyword evidence="2 4" id="KW-0479">Metal-binding</keyword>
<dbReference type="InterPro" id="IPR009056">
    <property type="entry name" value="Cyt_c-like_dom"/>
</dbReference>
<evidence type="ECO:0000256" key="3">
    <source>
        <dbReference type="ARBA" id="ARBA00023004"/>
    </source>
</evidence>
<dbReference type="AlphaFoldDB" id="A0A832LXU7"/>
<proteinExistence type="predicted"/>
<feature type="domain" description="Cytochrome c" evidence="5">
    <location>
        <begin position="20"/>
        <end position="108"/>
    </location>
</feature>
<comment type="caution">
    <text evidence="6">The sequence shown here is derived from an EMBL/GenBank/DDBJ whole genome shotgun (WGS) entry which is preliminary data.</text>
</comment>
<dbReference type="GO" id="GO:0046872">
    <property type="term" value="F:metal ion binding"/>
    <property type="evidence" value="ECO:0007669"/>
    <property type="project" value="UniProtKB-KW"/>
</dbReference>
<evidence type="ECO:0000256" key="1">
    <source>
        <dbReference type="ARBA" id="ARBA00022617"/>
    </source>
</evidence>
<dbReference type="EMBL" id="DSZU01000104">
    <property type="protein sequence ID" value="HGV55600.1"/>
    <property type="molecule type" value="Genomic_DNA"/>
</dbReference>
<dbReference type="PROSITE" id="PS51007">
    <property type="entry name" value="CYTC"/>
    <property type="match status" value="1"/>
</dbReference>
<name>A0A832LXU7_9BACT</name>
<sequence length="108" mass="12243">MKRIAFGLALIFGLFCISSGYASEGERIFGARGCSGCHEKTQDTVGPALSTITQKYQKDKAKLIKFFRGEAPPIIWPEKFRIMEPFMNMLKNMDEKDLEALADYIFSH</sequence>
<reference evidence="6" key="1">
    <citation type="journal article" date="2020" name="mSystems">
        <title>Genome- and Community-Level Interaction Insights into Carbon Utilization and Element Cycling Functions of Hydrothermarchaeota in Hydrothermal Sediment.</title>
        <authorList>
            <person name="Zhou Z."/>
            <person name="Liu Y."/>
            <person name="Xu W."/>
            <person name="Pan J."/>
            <person name="Luo Z.H."/>
            <person name="Li M."/>
        </authorList>
    </citation>
    <scope>NUCLEOTIDE SEQUENCE [LARGE SCALE GENOMIC DNA]</scope>
    <source>
        <strain evidence="6">SpSt-605</strain>
    </source>
</reference>
<evidence type="ECO:0000256" key="4">
    <source>
        <dbReference type="PROSITE-ProRule" id="PRU00433"/>
    </source>
</evidence>
<dbReference type="Gene3D" id="1.10.760.10">
    <property type="entry name" value="Cytochrome c-like domain"/>
    <property type="match status" value="1"/>
</dbReference>
<dbReference type="SUPFAM" id="SSF46626">
    <property type="entry name" value="Cytochrome c"/>
    <property type="match status" value="1"/>
</dbReference>
<evidence type="ECO:0000259" key="5">
    <source>
        <dbReference type="PROSITE" id="PS51007"/>
    </source>
</evidence>
<dbReference type="InterPro" id="IPR036909">
    <property type="entry name" value="Cyt_c-like_dom_sf"/>
</dbReference>
<organism evidence="6">
    <name type="scientific">Caldimicrobium thiodismutans</name>
    <dbReference type="NCBI Taxonomy" id="1653476"/>
    <lineage>
        <taxon>Bacteria</taxon>
        <taxon>Pseudomonadati</taxon>
        <taxon>Thermodesulfobacteriota</taxon>
        <taxon>Thermodesulfobacteria</taxon>
        <taxon>Thermodesulfobacteriales</taxon>
        <taxon>Thermodesulfobacteriaceae</taxon>
        <taxon>Caldimicrobium</taxon>
    </lineage>
</organism>
<dbReference type="GO" id="GO:0020037">
    <property type="term" value="F:heme binding"/>
    <property type="evidence" value="ECO:0007669"/>
    <property type="project" value="InterPro"/>
</dbReference>
<dbReference type="GO" id="GO:0009055">
    <property type="term" value="F:electron transfer activity"/>
    <property type="evidence" value="ECO:0007669"/>
    <property type="project" value="InterPro"/>
</dbReference>
<evidence type="ECO:0000313" key="6">
    <source>
        <dbReference type="EMBL" id="HGV55600.1"/>
    </source>
</evidence>
<accession>A0A832LXU7</accession>
<dbReference type="Pfam" id="PF00034">
    <property type="entry name" value="Cytochrom_C"/>
    <property type="match status" value="1"/>
</dbReference>
<gene>
    <name evidence="6" type="ORF">ENT73_05905</name>
</gene>
<protein>
    <submittedName>
        <fullName evidence="6">C-type cytochrome</fullName>
    </submittedName>
</protein>
<keyword evidence="3 4" id="KW-0408">Iron</keyword>
<evidence type="ECO:0000256" key="2">
    <source>
        <dbReference type="ARBA" id="ARBA00022723"/>
    </source>
</evidence>
<keyword evidence="1 4" id="KW-0349">Heme</keyword>